<feature type="compositionally biased region" description="Polar residues" evidence="1">
    <location>
        <begin position="195"/>
        <end position="204"/>
    </location>
</feature>
<dbReference type="EMBL" id="CAQQ02122550">
    <property type="status" value="NOT_ANNOTATED_CDS"/>
    <property type="molecule type" value="Genomic_DNA"/>
</dbReference>
<feature type="region of interest" description="Disordered" evidence="1">
    <location>
        <begin position="113"/>
        <end position="228"/>
    </location>
</feature>
<proteinExistence type="predicted"/>
<dbReference type="AlphaFoldDB" id="T1GWT0"/>
<dbReference type="HOGENOM" id="CLU_1005728_0_0_1"/>
<sequence>MDDLGAEHLRLVTGLLRRRQGESRRSPENIKKIDDVISTLPNANEVIITSANTLTGVSPVIEGNKNEMDESSTISQKSAMAFTIDFGGNSDNSLAEQQAAKYKNMVERFQNRHKRGASMSKLESPGESAVTTPAVAPTPPQPAANTTAAKVKMRIRERSTSGVRDSSKRHSWSPRSSTHEASAPPVLPSPPSKVTAKNTVNIQKSLPIKKPLPPLRKKDSGPQSSFTPKSLAMQKAMEKFELYLPEPPLISNGKNLGEADGISEADIRYCDFMKNFI</sequence>
<protein>
    <submittedName>
        <fullName evidence="2">Uncharacterized protein</fullName>
    </submittedName>
</protein>
<dbReference type="EnsemblMetazoa" id="MESCA008260-RA">
    <property type="protein sequence ID" value="MESCA008260-PA"/>
    <property type="gene ID" value="MESCA008260"/>
</dbReference>
<dbReference type="STRING" id="36166.T1GWT0"/>
<evidence type="ECO:0000313" key="3">
    <source>
        <dbReference type="Proteomes" id="UP000015102"/>
    </source>
</evidence>
<evidence type="ECO:0000313" key="2">
    <source>
        <dbReference type="EnsemblMetazoa" id="MESCA008260-PA"/>
    </source>
</evidence>
<feature type="compositionally biased region" description="Low complexity" evidence="1">
    <location>
        <begin position="173"/>
        <end position="184"/>
    </location>
</feature>
<evidence type="ECO:0000256" key="1">
    <source>
        <dbReference type="SAM" id="MobiDB-lite"/>
    </source>
</evidence>
<keyword evidence="3" id="KW-1185">Reference proteome</keyword>
<reference evidence="3" key="1">
    <citation type="submission" date="2013-02" db="EMBL/GenBank/DDBJ databases">
        <authorList>
            <person name="Hughes D."/>
        </authorList>
    </citation>
    <scope>NUCLEOTIDE SEQUENCE</scope>
    <source>
        <strain>Durham</strain>
        <strain evidence="3">NC isolate 2 -- Noor lab</strain>
    </source>
</reference>
<accession>T1GWT0</accession>
<reference evidence="2" key="2">
    <citation type="submission" date="2015-06" db="UniProtKB">
        <authorList>
            <consortium name="EnsemblMetazoa"/>
        </authorList>
    </citation>
    <scope>IDENTIFICATION</scope>
</reference>
<dbReference type="Proteomes" id="UP000015102">
    <property type="component" value="Unassembled WGS sequence"/>
</dbReference>
<name>T1GWT0_MEGSC</name>
<organism evidence="2 3">
    <name type="scientific">Megaselia scalaris</name>
    <name type="common">Humpbacked fly</name>
    <name type="synonym">Phora scalaris</name>
    <dbReference type="NCBI Taxonomy" id="36166"/>
    <lineage>
        <taxon>Eukaryota</taxon>
        <taxon>Metazoa</taxon>
        <taxon>Ecdysozoa</taxon>
        <taxon>Arthropoda</taxon>
        <taxon>Hexapoda</taxon>
        <taxon>Insecta</taxon>
        <taxon>Pterygota</taxon>
        <taxon>Neoptera</taxon>
        <taxon>Endopterygota</taxon>
        <taxon>Diptera</taxon>
        <taxon>Brachycera</taxon>
        <taxon>Muscomorpha</taxon>
        <taxon>Platypezoidea</taxon>
        <taxon>Phoridae</taxon>
        <taxon>Megaseliini</taxon>
        <taxon>Megaselia</taxon>
    </lineage>
</organism>